<dbReference type="AlphaFoldDB" id="A0A8J2SD14"/>
<gene>
    <name evidence="3" type="ORF">PECAL_2P25250</name>
</gene>
<feature type="region of interest" description="Disordered" evidence="1">
    <location>
        <begin position="26"/>
        <end position="58"/>
    </location>
</feature>
<evidence type="ECO:0000313" key="4">
    <source>
        <dbReference type="Proteomes" id="UP000789595"/>
    </source>
</evidence>
<keyword evidence="4" id="KW-1185">Reference proteome</keyword>
<organism evidence="3 4">
    <name type="scientific">Pelagomonas calceolata</name>
    <dbReference type="NCBI Taxonomy" id="35677"/>
    <lineage>
        <taxon>Eukaryota</taxon>
        <taxon>Sar</taxon>
        <taxon>Stramenopiles</taxon>
        <taxon>Ochrophyta</taxon>
        <taxon>Pelagophyceae</taxon>
        <taxon>Pelagomonadales</taxon>
        <taxon>Pelagomonadaceae</taxon>
        <taxon>Pelagomonas</taxon>
    </lineage>
</organism>
<reference evidence="3" key="1">
    <citation type="submission" date="2021-11" db="EMBL/GenBank/DDBJ databases">
        <authorList>
            <consortium name="Genoscope - CEA"/>
            <person name="William W."/>
        </authorList>
    </citation>
    <scope>NUCLEOTIDE SEQUENCE</scope>
</reference>
<accession>A0A8J2SD14</accession>
<keyword evidence="2" id="KW-0732">Signal</keyword>
<proteinExistence type="predicted"/>
<protein>
    <submittedName>
        <fullName evidence="3">Uncharacterized protein</fullName>
    </submittedName>
</protein>
<evidence type="ECO:0000256" key="2">
    <source>
        <dbReference type="SAM" id="SignalP"/>
    </source>
</evidence>
<dbReference type="OrthoDB" id="10603314at2759"/>
<evidence type="ECO:0000256" key="1">
    <source>
        <dbReference type="SAM" id="MobiDB-lite"/>
    </source>
</evidence>
<name>A0A8J2SD14_9STRA</name>
<evidence type="ECO:0000313" key="3">
    <source>
        <dbReference type="EMBL" id="CAH0369403.1"/>
    </source>
</evidence>
<sequence length="521" mass="56989">MTGVRASKYASLMMLVAAVSGWAPVAHRSGRPHPARPTTRLAAKPQEPAAASPLAAPKDDRAVWVEPKDWVPGDFESDEAVPLYVLDGPLIPGSSHDVSVPANDAGLSKLFDDLLRTGSRRVITTWGVRAENRTCLARYGCQMELQKVEDVRDESQGRLQWRCRHQLSSSRVRIDKVVARSAGDASYLRCVASESADVETDPSEVIAGSQVRVRTGKHAGVSGTVEGVVNGWVRLRTDDGEVLASRGRRSVEVVDLPQEKETQKSPLASLLKTLEQTTGELGELVKRLDVRTKKTLQDSIGIEKVTFEETVTELPLPRREKQLLELLKEVAALQREVDEDVRFNEKAVSLLGAGRGVGVGTLWNVAETWLAYLDGRASGVRRKLHADLHERLLDFLRSTGRLPEVGMDVGDASATLALSELPRDLRAALTTLDARVADDLEPVHAAKHELQSLLDAETHDARCDAFSAIVRREKSRLLARKGLRKLFGGPEVVGDTVPLPEGWSDGFASEDDGLDGRIEFL</sequence>
<feature type="chain" id="PRO_5035269506" evidence="2">
    <location>
        <begin position="22"/>
        <end position="521"/>
    </location>
</feature>
<dbReference type="EMBL" id="CAKKNE010000002">
    <property type="protein sequence ID" value="CAH0369403.1"/>
    <property type="molecule type" value="Genomic_DNA"/>
</dbReference>
<dbReference type="Proteomes" id="UP000789595">
    <property type="component" value="Unassembled WGS sequence"/>
</dbReference>
<comment type="caution">
    <text evidence="3">The sequence shown here is derived from an EMBL/GenBank/DDBJ whole genome shotgun (WGS) entry which is preliminary data.</text>
</comment>
<feature type="signal peptide" evidence="2">
    <location>
        <begin position="1"/>
        <end position="21"/>
    </location>
</feature>